<keyword evidence="5" id="KW-1185">Reference proteome</keyword>
<dbReference type="Gene3D" id="3.30.565.10">
    <property type="entry name" value="Histidine kinase-like ATPase, C-terminal domain"/>
    <property type="match status" value="1"/>
</dbReference>
<dbReference type="Proteomes" id="UP000053257">
    <property type="component" value="Unassembled WGS sequence"/>
</dbReference>
<dbReference type="PROSITE" id="PS00058">
    <property type="entry name" value="DNA_MISMATCH_REPAIR_1"/>
    <property type="match status" value="1"/>
</dbReference>
<dbReference type="InterPro" id="IPR014721">
    <property type="entry name" value="Ribsml_uS5_D2-typ_fold_subgr"/>
</dbReference>
<dbReference type="FunFam" id="3.30.565.10:FF:000014">
    <property type="entry name" value="Mismatch repair endonuclease pms1, putative"/>
    <property type="match status" value="1"/>
</dbReference>
<dbReference type="NCBIfam" id="TIGR00585">
    <property type="entry name" value="mutl"/>
    <property type="match status" value="1"/>
</dbReference>
<dbReference type="Gene3D" id="3.30.230.10">
    <property type="match status" value="1"/>
</dbReference>
<dbReference type="GO" id="GO:0006298">
    <property type="term" value="P:mismatch repair"/>
    <property type="evidence" value="ECO:0007669"/>
    <property type="project" value="InterPro"/>
</dbReference>
<dbReference type="InterPro" id="IPR013507">
    <property type="entry name" value="DNA_mismatch_S5_2-like"/>
</dbReference>
<dbReference type="GO" id="GO:0140664">
    <property type="term" value="F:ATP-dependent DNA damage sensor activity"/>
    <property type="evidence" value="ECO:0007669"/>
    <property type="project" value="InterPro"/>
</dbReference>
<gene>
    <name evidence="4" type="ORF">PHLGIDRAFT_72015</name>
</gene>
<dbReference type="GO" id="GO:0016887">
    <property type="term" value="F:ATP hydrolysis activity"/>
    <property type="evidence" value="ECO:0007669"/>
    <property type="project" value="InterPro"/>
</dbReference>
<dbReference type="Pfam" id="PF01119">
    <property type="entry name" value="DNA_mis_repair"/>
    <property type="match status" value="1"/>
</dbReference>
<evidence type="ECO:0000313" key="4">
    <source>
        <dbReference type="EMBL" id="KIP06904.1"/>
    </source>
</evidence>
<dbReference type="InterPro" id="IPR014762">
    <property type="entry name" value="DNA_mismatch_repair_CS"/>
</dbReference>
<evidence type="ECO:0000256" key="1">
    <source>
        <dbReference type="ARBA" id="ARBA00006082"/>
    </source>
</evidence>
<evidence type="ECO:0000313" key="5">
    <source>
        <dbReference type="Proteomes" id="UP000053257"/>
    </source>
</evidence>
<dbReference type="PANTHER" id="PTHR10073:SF52">
    <property type="entry name" value="MISMATCH REPAIR ENDONUCLEASE PMS2"/>
    <property type="match status" value="1"/>
</dbReference>
<dbReference type="GO" id="GO:0061982">
    <property type="term" value="P:meiosis I cell cycle process"/>
    <property type="evidence" value="ECO:0007669"/>
    <property type="project" value="UniProtKB-ARBA"/>
</dbReference>
<proteinExistence type="inferred from homology"/>
<organism evidence="4 5">
    <name type="scientific">Phlebiopsis gigantea (strain 11061_1 CR5-6)</name>
    <name type="common">White-rot fungus</name>
    <name type="synonym">Peniophora gigantea</name>
    <dbReference type="NCBI Taxonomy" id="745531"/>
    <lineage>
        <taxon>Eukaryota</taxon>
        <taxon>Fungi</taxon>
        <taxon>Dikarya</taxon>
        <taxon>Basidiomycota</taxon>
        <taxon>Agaricomycotina</taxon>
        <taxon>Agaricomycetes</taxon>
        <taxon>Polyporales</taxon>
        <taxon>Phanerochaetaceae</taxon>
        <taxon>Phlebiopsis</taxon>
    </lineage>
</organism>
<feature type="domain" description="DNA mismatch repair protein S5" evidence="3">
    <location>
        <begin position="237"/>
        <end position="373"/>
    </location>
</feature>
<dbReference type="CDD" id="cd16926">
    <property type="entry name" value="HATPase_MutL-MLH-PMS-like"/>
    <property type="match status" value="1"/>
</dbReference>
<dbReference type="Pfam" id="PF13589">
    <property type="entry name" value="HATPase_c_3"/>
    <property type="match status" value="1"/>
</dbReference>
<accession>A0A0C3NP69</accession>
<dbReference type="AlphaFoldDB" id="A0A0C3NP69"/>
<dbReference type="InterPro" id="IPR036890">
    <property type="entry name" value="HATPase_C_sf"/>
</dbReference>
<dbReference type="SUPFAM" id="SSF54211">
    <property type="entry name" value="Ribosomal protein S5 domain 2-like"/>
    <property type="match status" value="1"/>
</dbReference>
<dbReference type="SMART" id="SM01340">
    <property type="entry name" value="DNA_mis_repair"/>
    <property type="match status" value="1"/>
</dbReference>
<dbReference type="InterPro" id="IPR020568">
    <property type="entry name" value="Ribosomal_Su5_D2-typ_SF"/>
</dbReference>
<dbReference type="SUPFAM" id="SSF55874">
    <property type="entry name" value="ATPase domain of HSP90 chaperone/DNA topoisomerase II/histidine kinase"/>
    <property type="match status" value="1"/>
</dbReference>
<sequence>MGTTSDDAGGSETRSIKAIDTLSAHRITSGQVVIDLQTAVKELVENSLDAGATNIEVRFREHGLESVEVIDNGSGIAPADYDVVAMKHYTSKLASFEDLNTVETFGFRGEALASLCALSGAVTITTTTAKTAPVGTILVLDRLGKVSDRSGKVARQRGTTVAVTDLFKPLPVRRKEFERNAKREFGKALNLLNAYALVPCTCENNGVRLTVSNQLSGRVRKLVQLRIDGTPTLRASISALWGPKTLESLVELDVTFEVETAKSILRRPNHTTSVAPTTTVTVRGMISKFSLNCGRSASDRQYFFVNGRPCSPSKVQKAFNEVYKTFNATQMPFIVADFSLPNGSHDINVSPDKRTIFIHSEDNLVQALKVCVHDDSLYTTELLSPGSIGNPIFSRTVNVHCEAYSGPGPASPWAVFLARCTEGRWCD</sequence>
<dbReference type="GO" id="GO:0005524">
    <property type="term" value="F:ATP binding"/>
    <property type="evidence" value="ECO:0007669"/>
    <property type="project" value="InterPro"/>
</dbReference>
<dbReference type="PANTHER" id="PTHR10073">
    <property type="entry name" value="DNA MISMATCH REPAIR PROTEIN MLH, PMS, MUTL"/>
    <property type="match status" value="1"/>
</dbReference>
<dbReference type="InterPro" id="IPR002099">
    <property type="entry name" value="MutL/Mlh/PMS"/>
</dbReference>
<name>A0A0C3NP69_PHLG1</name>
<dbReference type="HOGENOM" id="CLU_004131_6_0_1"/>
<protein>
    <recommendedName>
        <fullName evidence="3">DNA mismatch repair protein S5 domain-containing protein</fullName>
    </recommendedName>
</protein>
<dbReference type="EMBL" id="KN840508">
    <property type="protein sequence ID" value="KIP06904.1"/>
    <property type="molecule type" value="Genomic_DNA"/>
</dbReference>
<reference evidence="4 5" key="1">
    <citation type="journal article" date="2014" name="PLoS Genet.">
        <title>Analysis of the Phlebiopsis gigantea genome, transcriptome and secretome provides insight into its pioneer colonization strategies of wood.</title>
        <authorList>
            <person name="Hori C."/>
            <person name="Ishida T."/>
            <person name="Igarashi K."/>
            <person name="Samejima M."/>
            <person name="Suzuki H."/>
            <person name="Master E."/>
            <person name="Ferreira P."/>
            <person name="Ruiz-Duenas F.J."/>
            <person name="Held B."/>
            <person name="Canessa P."/>
            <person name="Larrondo L.F."/>
            <person name="Schmoll M."/>
            <person name="Druzhinina I.S."/>
            <person name="Kubicek C.P."/>
            <person name="Gaskell J.A."/>
            <person name="Kersten P."/>
            <person name="St John F."/>
            <person name="Glasner J."/>
            <person name="Sabat G."/>
            <person name="Splinter BonDurant S."/>
            <person name="Syed K."/>
            <person name="Yadav J."/>
            <person name="Mgbeahuruike A.C."/>
            <person name="Kovalchuk A."/>
            <person name="Asiegbu F.O."/>
            <person name="Lackner G."/>
            <person name="Hoffmeister D."/>
            <person name="Rencoret J."/>
            <person name="Gutierrez A."/>
            <person name="Sun H."/>
            <person name="Lindquist E."/>
            <person name="Barry K."/>
            <person name="Riley R."/>
            <person name="Grigoriev I.V."/>
            <person name="Henrissat B."/>
            <person name="Kues U."/>
            <person name="Berka R.M."/>
            <person name="Martinez A.T."/>
            <person name="Covert S.F."/>
            <person name="Blanchette R.A."/>
            <person name="Cullen D."/>
        </authorList>
    </citation>
    <scope>NUCLEOTIDE SEQUENCE [LARGE SCALE GENOMIC DNA]</scope>
    <source>
        <strain evidence="4 5">11061_1 CR5-6</strain>
    </source>
</reference>
<comment type="similarity">
    <text evidence="1">Belongs to the DNA mismatch repair MutL/HexB family.</text>
</comment>
<evidence type="ECO:0000259" key="3">
    <source>
        <dbReference type="SMART" id="SM01340"/>
    </source>
</evidence>
<keyword evidence="2" id="KW-0227">DNA damage</keyword>
<dbReference type="CDD" id="cd03484">
    <property type="entry name" value="MutL_Trans_hPMS_2_like"/>
    <property type="match status" value="1"/>
</dbReference>
<dbReference type="GO" id="GO:0032389">
    <property type="term" value="C:MutLalpha complex"/>
    <property type="evidence" value="ECO:0007669"/>
    <property type="project" value="TreeGrafter"/>
</dbReference>
<dbReference type="InterPro" id="IPR038973">
    <property type="entry name" value="MutL/Mlh/Pms-like"/>
</dbReference>
<dbReference type="OrthoDB" id="10263226at2759"/>
<evidence type="ECO:0000256" key="2">
    <source>
        <dbReference type="ARBA" id="ARBA00022763"/>
    </source>
</evidence>
<dbReference type="GO" id="GO:0030983">
    <property type="term" value="F:mismatched DNA binding"/>
    <property type="evidence" value="ECO:0007669"/>
    <property type="project" value="InterPro"/>
</dbReference>
<dbReference type="STRING" id="745531.A0A0C3NP69"/>